<dbReference type="EMBL" id="BJYS01000037">
    <property type="protein sequence ID" value="GEO06496.1"/>
    <property type="molecule type" value="Genomic_DNA"/>
</dbReference>
<dbReference type="InterPro" id="IPR023997">
    <property type="entry name" value="TonB-dep_OMP_SusC/RagA_CS"/>
</dbReference>
<dbReference type="NCBIfam" id="TIGR04056">
    <property type="entry name" value="OMP_RagA_SusC"/>
    <property type="match status" value="1"/>
</dbReference>
<evidence type="ECO:0000256" key="6">
    <source>
        <dbReference type="ARBA" id="ARBA00023237"/>
    </source>
</evidence>
<comment type="subcellular location">
    <subcellularLocation>
        <location evidence="1 7">Cell outer membrane</location>
        <topology evidence="1 7">Multi-pass membrane protein</topology>
    </subcellularLocation>
</comment>
<dbReference type="InterPro" id="IPR008969">
    <property type="entry name" value="CarboxyPept-like_regulatory"/>
</dbReference>
<keyword evidence="4 7" id="KW-0812">Transmembrane</keyword>
<comment type="caution">
    <text evidence="9">The sequence shown here is derived from an EMBL/GenBank/DDBJ whole genome shotgun (WGS) entry which is preliminary data.</text>
</comment>
<dbReference type="SUPFAM" id="SSF56935">
    <property type="entry name" value="Porins"/>
    <property type="match status" value="1"/>
</dbReference>
<dbReference type="InterPro" id="IPR039426">
    <property type="entry name" value="TonB-dep_rcpt-like"/>
</dbReference>
<comment type="similarity">
    <text evidence="7">Belongs to the TonB-dependent receptor family.</text>
</comment>
<accession>A0A512B3F4</accession>
<dbReference type="NCBIfam" id="TIGR04057">
    <property type="entry name" value="SusC_RagA_signa"/>
    <property type="match status" value="1"/>
</dbReference>
<dbReference type="InterPro" id="IPR037066">
    <property type="entry name" value="Plug_dom_sf"/>
</dbReference>
<dbReference type="InterPro" id="IPR012910">
    <property type="entry name" value="Plug_dom"/>
</dbReference>
<organism evidence="9 10">
    <name type="scientific">Adhaeribacter aerolatus</name>
    <dbReference type="NCBI Taxonomy" id="670289"/>
    <lineage>
        <taxon>Bacteria</taxon>
        <taxon>Pseudomonadati</taxon>
        <taxon>Bacteroidota</taxon>
        <taxon>Cytophagia</taxon>
        <taxon>Cytophagales</taxon>
        <taxon>Hymenobacteraceae</taxon>
        <taxon>Adhaeribacter</taxon>
    </lineage>
</organism>
<dbReference type="PROSITE" id="PS52016">
    <property type="entry name" value="TONB_DEPENDENT_REC_3"/>
    <property type="match status" value="1"/>
</dbReference>
<dbReference type="AlphaFoldDB" id="A0A512B3F4"/>
<dbReference type="GO" id="GO:0009279">
    <property type="term" value="C:cell outer membrane"/>
    <property type="evidence" value="ECO:0007669"/>
    <property type="project" value="UniProtKB-SubCell"/>
</dbReference>
<evidence type="ECO:0000256" key="4">
    <source>
        <dbReference type="ARBA" id="ARBA00022692"/>
    </source>
</evidence>
<dbReference type="Gene3D" id="2.60.40.1120">
    <property type="entry name" value="Carboxypeptidase-like, regulatory domain"/>
    <property type="match status" value="1"/>
</dbReference>
<keyword evidence="2 7" id="KW-0813">Transport</keyword>
<dbReference type="Pfam" id="PF07715">
    <property type="entry name" value="Plug"/>
    <property type="match status" value="1"/>
</dbReference>
<feature type="domain" description="TonB-dependent receptor plug" evidence="8">
    <location>
        <begin position="97"/>
        <end position="203"/>
    </location>
</feature>
<proteinExistence type="inferred from homology"/>
<dbReference type="Pfam" id="PF13715">
    <property type="entry name" value="CarbopepD_reg_2"/>
    <property type="match status" value="1"/>
</dbReference>
<dbReference type="FunFam" id="2.170.130.10:FF:000003">
    <property type="entry name" value="SusC/RagA family TonB-linked outer membrane protein"/>
    <property type="match status" value="1"/>
</dbReference>
<sequence length="1021" mass="113093">MQQADFLVKGKVTDNTGAGLPGVSVLVKGTNLGTTTNFDGTFSLSVPDQNGTLIFSFIGFVTQEIPLNGQTIFSVKLLPDAKALEEVVVVGYGTQKKTSLTTAVASVSGKELTEQAPSGDLRKVLQGVAPGLTVLDNGGQPGNNKIQMQIRGISSVNGSEPLVLVDGQVQSLNDIDPNSVESVSILKDAASTAIYGSRGANGIILITTKKGKKGPLKINYEGVYGLQDPTVLPDFMNTEEYLRYRNVLAANQKKRNPNSSLPTYTEQEIQDYLAGMETDPIKFPAASYNMRDIYRTAPQTRHSLTLTGGGDFVQSMANVSYFYQEGLIWERTYERINLRLNNNFKLHKTLNAHLNLYYQNAERKTQATGFAEYEAIQGLHNQTQKYGLGGGLIYDADGNYIPKGARKTNPRLEADTDYMGLRKNTPRFYTIDAGLDWEPVEGLTFTGKYGVQNTSERESYNIPKWNLGFAAYNNNSLYFNNGDVTRTTLNLLANYQKSFKRHNISALAGYAVEEFKDEWQDMLGQNFFNNEIINIGTGTQENYTIRNGLNEWGLRSYFGRVGYNFDDRYFAEVSLRSDGSSRFPTGRKYSQFPGAALAWRVSGESFWEKFATVVNDFKIRYSYGQTGSHDGIGNYAYIPQLALSQGYGFTTGPGGEYVVNTVIQNNMASENLSWEKVTQHDAGVDLAFLQNKLNVTFDVFDKTTNGILLDLPIPGVIGLNAAKTNAGVINNKGWEFSTSWRSSVNGLNYNLGAGVASVEDKLVDYAGLGITVLNGMYYRAEGTPLYAIRGYKTVGIYQTDDEAKSSANVEAWAKQIGAGDYKFEDVNQDGKIDPNNDFQYLGDRTPKYTFNLNLGADWKGFDLNMLWNGAAKVQTVITGTIGEVGQYNNSPIITYFRNNYWTKEGDTDVYFSRPLWQANNNLEPNSKDVHNADYFRLKSLVFGYTLPTTLTQRIALNKVRVYFSGTNLLTISSLMKNWGVDPEDAPVSGAWQGLISGDSNATRHIYPAQLKTFNFGVNIQL</sequence>
<dbReference type="InterPro" id="IPR023996">
    <property type="entry name" value="TonB-dep_OMP_SusC/RagA"/>
</dbReference>
<evidence type="ECO:0000313" key="9">
    <source>
        <dbReference type="EMBL" id="GEO06496.1"/>
    </source>
</evidence>
<keyword evidence="5 7" id="KW-0472">Membrane</keyword>
<dbReference type="SUPFAM" id="SSF49464">
    <property type="entry name" value="Carboxypeptidase regulatory domain-like"/>
    <property type="match status" value="1"/>
</dbReference>
<evidence type="ECO:0000313" key="10">
    <source>
        <dbReference type="Proteomes" id="UP000321532"/>
    </source>
</evidence>
<evidence type="ECO:0000256" key="2">
    <source>
        <dbReference type="ARBA" id="ARBA00022448"/>
    </source>
</evidence>
<keyword evidence="10" id="KW-1185">Reference proteome</keyword>
<name>A0A512B3F4_9BACT</name>
<evidence type="ECO:0000256" key="3">
    <source>
        <dbReference type="ARBA" id="ARBA00022452"/>
    </source>
</evidence>
<evidence type="ECO:0000256" key="5">
    <source>
        <dbReference type="ARBA" id="ARBA00023136"/>
    </source>
</evidence>
<evidence type="ECO:0000256" key="1">
    <source>
        <dbReference type="ARBA" id="ARBA00004571"/>
    </source>
</evidence>
<dbReference type="Proteomes" id="UP000321532">
    <property type="component" value="Unassembled WGS sequence"/>
</dbReference>
<dbReference type="Gene3D" id="2.40.170.20">
    <property type="entry name" value="TonB-dependent receptor, beta-barrel domain"/>
    <property type="match status" value="1"/>
</dbReference>
<reference evidence="9 10" key="1">
    <citation type="submission" date="2019-07" db="EMBL/GenBank/DDBJ databases">
        <title>Whole genome shotgun sequence of Adhaeribacter aerolatus NBRC 106133.</title>
        <authorList>
            <person name="Hosoyama A."/>
            <person name="Uohara A."/>
            <person name="Ohji S."/>
            <person name="Ichikawa N."/>
        </authorList>
    </citation>
    <scope>NUCLEOTIDE SEQUENCE [LARGE SCALE GENOMIC DNA]</scope>
    <source>
        <strain evidence="9 10">NBRC 106133</strain>
    </source>
</reference>
<keyword evidence="6 7" id="KW-0998">Cell outer membrane</keyword>
<gene>
    <name evidence="9" type="ORF">AAE02nite_41600</name>
</gene>
<evidence type="ECO:0000256" key="7">
    <source>
        <dbReference type="PROSITE-ProRule" id="PRU01360"/>
    </source>
</evidence>
<dbReference type="InterPro" id="IPR036942">
    <property type="entry name" value="Beta-barrel_TonB_sf"/>
</dbReference>
<evidence type="ECO:0000259" key="8">
    <source>
        <dbReference type="Pfam" id="PF07715"/>
    </source>
</evidence>
<keyword evidence="3 7" id="KW-1134">Transmembrane beta strand</keyword>
<protein>
    <submittedName>
        <fullName evidence="9">SusC/RagA family TonB-linked outer membrane protein</fullName>
    </submittedName>
</protein>
<dbReference type="Gene3D" id="2.170.130.10">
    <property type="entry name" value="TonB-dependent receptor, plug domain"/>
    <property type="match status" value="1"/>
</dbReference>